<dbReference type="OrthoDB" id="9805474at2"/>
<dbReference type="FunFam" id="3.30.70.270:FF:000001">
    <property type="entry name" value="Diguanylate cyclase domain protein"/>
    <property type="match status" value="1"/>
</dbReference>
<dbReference type="AlphaFoldDB" id="A0A1N6ZRH6"/>
<dbReference type="Proteomes" id="UP000185669">
    <property type="component" value="Unassembled WGS sequence"/>
</dbReference>
<dbReference type="NCBIfam" id="TIGR00254">
    <property type="entry name" value="GGDEF"/>
    <property type="match status" value="1"/>
</dbReference>
<dbReference type="SMART" id="SM00267">
    <property type="entry name" value="GGDEF"/>
    <property type="match status" value="1"/>
</dbReference>
<dbReference type="STRING" id="56779.SAMN05421834_11923"/>
<dbReference type="GO" id="GO:0043709">
    <property type="term" value="P:cell adhesion involved in single-species biofilm formation"/>
    <property type="evidence" value="ECO:0007669"/>
    <property type="project" value="TreeGrafter"/>
</dbReference>
<dbReference type="SUPFAM" id="SSF55073">
    <property type="entry name" value="Nucleotide cyclase"/>
    <property type="match status" value="1"/>
</dbReference>
<dbReference type="GO" id="GO:0052621">
    <property type="term" value="F:diguanylate cyclase activity"/>
    <property type="evidence" value="ECO:0007669"/>
    <property type="project" value="TreeGrafter"/>
</dbReference>
<dbReference type="InterPro" id="IPR043128">
    <property type="entry name" value="Rev_trsase/Diguanyl_cyclase"/>
</dbReference>
<evidence type="ECO:0000256" key="1">
    <source>
        <dbReference type="ARBA" id="ARBA00018672"/>
    </source>
</evidence>
<evidence type="ECO:0000313" key="7">
    <source>
        <dbReference type="EMBL" id="SIR29439.1"/>
    </source>
</evidence>
<dbReference type="InterPro" id="IPR001789">
    <property type="entry name" value="Sig_transdc_resp-reg_receiver"/>
</dbReference>
<feature type="modified residue" description="4-aspartylphosphate" evidence="3">
    <location>
        <position position="61"/>
    </location>
</feature>
<gene>
    <name evidence="7" type="ORF">SAMN05421834_11923</name>
</gene>
<dbReference type="Pfam" id="PF00990">
    <property type="entry name" value="GGDEF"/>
    <property type="match status" value="1"/>
</dbReference>
<dbReference type="InterPro" id="IPR029787">
    <property type="entry name" value="Nucleotide_cyclase"/>
</dbReference>
<feature type="domain" description="Response regulatory" evidence="5">
    <location>
        <begin position="5"/>
        <end position="128"/>
    </location>
</feature>
<feature type="coiled-coil region" evidence="4">
    <location>
        <begin position="255"/>
        <end position="282"/>
    </location>
</feature>
<dbReference type="PANTHER" id="PTHR45138:SF9">
    <property type="entry name" value="DIGUANYLATE CYCLASE DGCM-RELATED"/>
    <property type="match status" value="1"/>
</dbReference>
<dbReference type="EMBL" id="FTNC01000019">
    <property type="protein sequence ID" value="SIR29439.1"/>
    <property type="molecule type" value="Genomic_DNA"/>
</dbReference>
<dbReference type="PROSITE" id="PS50887">
    <property type="entry name" value="GGDEF"/>
    <property type="match status" value="1"/>
</dbReference>
<evidence type="ECO:0000256" key="2">
    <source>
        <dbReference type="ARBA" id="ARBA00024867"/>
    </source>
</evidence>
<keyword evidence="8" id="KW-1185">Reference proteome</keyword>
<dbReference type="GO" id="GO:0005886">
    <property type="term" value="C:plasma membrane"/>
    <property type="evidence" value="ECO:0007669"/>
    <property type="project" value="TreeGrafter"/>
</dbReference>
<dbReference type="PROSITE" id="PS50110">
    <property type="entry name" value="RESPONSE_REGULATORY"/>
    <property type="match status" value="1"/>
</dbReference>
<dbReference type="RefSeq" id="WP_084566192.1">
    <property type="nucleotide sequence ID" value="NZ_FTNC01000019.1"/>
</dbReference>
<dbReference type="InterPro" id="IPR050469">
    <property type="entry name" value="Diguanylate_Cyclase"/>
</dbReference>
<feature type="domain" description="GGDEF" evidence="6">
    <location>
        <begin position="192"/>
        <end position="332"/>
    </location>
</feature>
<dbReference type="Pfam" id="PF00072">
    <property type="entry name" value="Response_reg"/>
    <property type="match status" value="1"/>
</dbReference>
<protein>
    <recommendedName>
        <fullName evidence="1">Stage 0 sporulation protein A homolog</fullName>
    </recommendedName>
</protein>
<evidence type="ECO:0000256" key="4">
    <source>
        <dbReference type="SAM" id="Coils"/>
    </source>
</evidence>
<evidence type="ECO:0000256" key="3">
    <source>
        <dbReference type="PROSITE-ProRule" id="PRU00169"/>
    </source>
</evidence>
<dbReference type="CDD" id="cd01949">
    <property type="entry name" value="GGDEF"/>
    <property type="match status" value="1"/>
</dbReference>
<accession>A0A1N6ZRH6</accession>
<sequence>MVKINILVVDDDRDIKLLLESYLKKLEVDRIHFTETAAETYEFLNLKDKNNEAKIDLIILDIILEDEDGIAICKKIKSSETYQEIPVIMVTAQKASKFLKRAFEAGAFDFIKKPINKIEFMARINSAIKLRKEMKKRIKREEELLKISAKLKAVNKKLEKIALQDGLTGLANRRLFDKTLKDELNRAKRNKNSLALIMADIDNFKVYNDTYGHQQGDECLKKVASVLAKNAKRASDFSARYGGEEFAVILADTDKDGAVKVAENIREDIRELEIEHQNSNTDKYVTLSLGVSCIKVKREITEELVNSFIEKADQALYQAKEKGKNRVVYLDFE</sequence>
<dbReference type="Gene3D" id="3.30.70.270">
    <property type="match status" value="1"/>
</dbReference>
<dbReference type="SUPFAM" id="SSF52172">
    <property type="entry name" value="CheY-like"/>
    <property type="match status" value="1"/>
</dbReference>
<keyword evidence="4" id="KW-0175">Coiled coil</keyword>
<proteinExistence type="predicted"/>
<dbReference type="GO" id="GO:0000160">
    <property type="term" value="P:phosphorelay signal transduction system"/>
    <property type="evidence" value="ECO:0007669"/>
    <property type="project" value="InterPro"/>
</dbReference>
<evidence type="ECO:0000313" key="8">
    <source>
        <dbReference type="Proteomes" id="UP000185669"/>
    </source>
</evidence>
<keyword evidence="3" id="KW-0597">Phosphoprotein</keyword>
<dbReference type="InterPro" id="IPR000160">
    <property type="entry name" value="GGDEF_dom"/>
</dbReference>
<reference evidence="8" key="1">
    <citation type="submission" date="2017-01" db="EMBL/GenBank/DDBJ databases">
        <authorList>
            <person name="Varghese N."/>
            <person name="Submissions S."/>
        </authorList>
    </citation>
    <scope>NUCLEOTIDE SEQUENCE [LARGE SCALE GENOMIC DNA]</scope>
    <source>
        <strain evidence="8">ATCC 700103</strain>
    </source>
</reference>
<name>A0A1N6ZRH6_9FIRM</name>
<dbReference type="GO" id="GO:1902201">
    <property type="term" value="P:negative regulation of bacterial-type flagellum-dependent cell motility"/>
    <property type="evidence" value="ECO:0007669"/>
    <property type="project" value="TreeGrafter"/>
</dbReference>
<comment type="function">
    <text evidence="2">May play the central regulatory role in sporulation. It may be an element of the effector pathway responsible for the activation of sporulation genes in response to nutritional stress. Spo0A may act in concert with spo0H (a sigma factor) to control the expression of some genes that are critical to the sporulation process.</text>
</comment>
<evidence type="ECO:0000259" key="6">
    <source>
        <dbReference type="PROSITE" id="PS50887"/>
    </source>
</evidence>
<evidence type="ECO:0000259" key="5">
    <source>
        <dbReference type="PROSITE" id="PS50110"/>
    </source>
</evidence>
<dbReference type="InterPro" id="IPR011006">
    <property type="entry name" value="CheY-like_superfamily"/>
</dbReference>
<dbReference type="PANTHER" id="PTHR45138">
    <property type="entry name" value="REGULATORY COMPONENTS OF SENSORY TRANSDUCTION SYSTEM"/>
    <property type="match status" value="1"/>
</dbReference>
<dbReference type="SMART" id="SM00448">
    <property type="entry name" value="REC"/>
    <property type="match status" value="1"/>
</dbReference>
<organism evidence="7 8">
    <name type="scientific">Halanaerobium kushneri</name>
    <dbReference type="NCBI Taxonomy" id="56779"/>
    <lineage>
        <taxon>Bacteria</taxon>
        <taxon>Bacillati</taxon>
        <taxon>Bacillota</taxon>
        <taxon>Clostridia</taxon>
        <taxon>Halanaerobiales</taxon>
        <taxon>Halanaerobiaceae</taxon>
        <taxon>Halanaerobium</taxon>
    </lineage>
</organism>
<dbReference type="Gene3D" id="3.40.50.2300">
    <property type="match status" value="1"/>
</dbReference>